<dbReference type="InterPro" id="IPR052179">
    <property type="entry name" value="DD-CPase-like"/>
</dbReference>
<evidence type="ECO:0000256" key="1">
    <source>
        <dbReference type="SAM" id="MobiDB-lite"/>
    </source>
</evidence>
<dbReference type="RefSeq" id="WP_331792340.1">
    <property type="nucleotide sequence ID" value="NZ_BAAAUO010000011.1"/>
</dbReference>
<protein>
    <submittedName>
        <fullName evidence="3">M15 family metallopeptidase</fullName>
    </submittedName>
</protein>
<dbReference type="Gene3D" id="3.30.1380.10">
    <property type="match status" value="1"/>
</dbReference>
<accession>A0ABU7V9D6</accession>
<dbReference type="SUPFAM" id="SSF55166">
    <property type="entry name" value="Hedgehog/DD-peptidase"/>
    <property type="match status" value="1"/>
</dbReference>
<dbReference type="InterPro" id="IPR058193">
    <property type="entry name" value="VanY/YodJ_core_dom"/>
</dbReference>
<dbReference type="PANTHER" id="PTHR34385:SF1">
    <property type="entry name" value="PEPTIDOGLYCAN L-ALANYL-D-GLUTAMATE ENDOPEPTIDASE CWLK"/>
    <property type="match status" value="1"/>
</dbReference>
<dbReference type="CDD" id="cd14852">
    <property type="entry name" value="LD-carboxypeptidase"/>
    <property type="match status" value="1"/>
</dbReference>
<dbReference type="Proteomes" id="UP001351900">
    <property type="component" value="Unassembled WGS sequence"/>
</dbReference>
<dbReference type="EMBL" id="JAZHOV010000009">
    <property type="protein sequence ID" value="MEF2256265.1"/>
    <property type="molecule type" value="Genomic_DNA"/>
</dbReference>
<organism evidence="3 4">
    <name type="scientific">Microbacterium schleiferi</name>
    <dbReference type="NCBI Taxonomy" id="69362"/>
    <lineage>
        <taxon>Bacteria</taxon>
        <taxon>Bacillati</taxon>
        <taxon>Actinomycetota</taxon>
        <taxon>Actinomycetes</taxon>
        <taxon>Micrococcales</taxon>
        <taxon>Microbacteriaceae</taxon>
        <taxon>Microbacterium</taxon>
    </lineage>
</organism>
<evidence type="ECO:0000313" key="4">
    <source>
        <dbReference type="Proteomes" id="UP001351900"/>
    </source>
</evidence>
<dbReference type="Pfam" id="PF02557">
    <property type="entry name" value="VanY"/>
    <property type="match status" value="1"/>
</dbReference>
<keyword evidence="4" id="KW-1185">Reference proteome</keyword>
<sequence>MGASRKDRAIARRTFLGFAAVFTTAGVVGTITTDNVKARTAFDDALAEWVASADAVDESSAAFSAAQTEAIAAAAEASTVIEVTNAEMLQDSATLDTLRASLDALVAAGLLTIAAPGEVTAATTAPDPRSTPDVPEGREAQLAQAQSLTDDAAHLTETAETSERSTSELEAATTAALADIDAVVASAAAHGGALEVPSLASQETKDAYAAAVAGLGDPASGSASQRIGAYQQSWTAVQDSQAQAEAAQARGNSGGGDGGDDIQPTYINGILIANKTYRLPSWYGNGLTGDTLAAFERMRAEAASLGYNLWIASGFRSYATQVKVYNSYASRDGTAAADRYSARPGHSEHQSGLAFDLNTITEAFGYTPEGQWVAANAHRFGFIVRYPQGKEGVTGYIWEPWHLRYLGVDIATAVYNSGLSLEEYLGITSVYS</sequence>
<dbReference type="InterPro" id="IPR003709">
    <property type="entry name" value="VanY-like_core_dom"/>
</dbReference>
<feature type="domain" description="D-alanyl-D-alanine carboxypeptidase-like core" evidence="2">
    <location>
        <begin position="288"/>
        <end position="407"/>
    </location>
</feature>
<evidence type="ECO:0000313" key="3">
    <source>
        <dbReference type="EMBL" id="MEF2256265.1"/>
    </source>
</evidence>
<proteinExistence type="predicted"/>
<comment type="caution">
    <text evidence="3">The sequence shown here is derived from an EMBL/GenBank/DDBJ whole genome shotgun (WGS) entry which is preliminary data.</text>
</comment>
<dbReference type="PANTHER" id="PTHR34385">
    <property type="entry name" value="D-ALANYL-D-ALANINE CARBOXYPEPTIDASE"/>
    <property type="match status" value="1"/>
</dbReference>
<dbReference type="InterPro" id="IPR006311">
    <property type="entry name" value="TAT_signal"/>
</dbReference>
<gene>
    <name evidence="3" type="ORF">V2V91_14165</name>
</gene>
<feature type="region of interest" description="Disordered" evidence="1">
    <location>
        <begin position="241"/>
        <end position="260"/>
    </location>
</feature>
<dbReference type="InterPro" id="IPR009045">
    <property type="entry name" value="Zn_M74/Hedgehog-like"/>
</dbReference>
<evidence type="ECO:0000259" key="2">
    <source>
        <dbReference type="Pfam" id="PF02557"/>
    </source>
</evidence>
<name>A0ABU7V9D6_9MICO</name>
<dbReference type="PROSITE" id="PS51318">
    <property type="entry name" value="TAT"/>
    <property type="match status" value="1"/>
</dbReference>
<reference evidence="3 4" key="1">
    <citation type="submission" date="2024-01" db="EMBL/GenBank/DDBJ databases">
        <title>the genome sequence of strain Microbacterium schleiferi NBRC 15075.</title>
        <authorList>
            <person name="Ding Y."/>
            <person name="Zhang G."/>
        </authorList>
    </citation>
    <scope>NUCLEOTIDE SEQUENCE [LARGE SCALE GENOMIC DNA]</scope>
    <source>
        <strain evidence="3 4">NBRC 15075</strain>
    </source>
</reference>